<sequence length="133" mass="14334">MNTEPRVVADPPLPSDSARARRATADFLARHCPWADLDAVLLVVSELVSNAVQHTAGWWRLHLAAAQDTLVVEIDDSSPAIPVSREPDFSGSGGFGWHMVHQLAGKVEISPLPCGKRVQATWVRKIPAPAPAC</sequence>
<accession>A0ACC6PQW9</accession>
<keyword evidence="2" id="KW-1185">Reference proteome</keyword>
<organism evidence="1 2">
    <name type="scientific">Streptomyces achmelvichensis</name>
    <dbReference type="NCBI Taxonomy" id="3134111"/>
    <lineage>
        <taxon>Bacteria</taxon>
        <taxon>Bacillati</taxon>
        <taxon>Actinomycetota</taxon>
        <taxon>Actinomycetes</taxon>
        <taxon>Kitasatosporales</taxon>
        <taxon>Streptomycetaceae</taxon>
        <taxon>Streptomyces</taxon>
    </lineage>
</organism>
<proteinExistence type="predicted"/>
<evidence type="ECO:0000313" key="1">
    <source>
        <dbReference type="EMBL" id="MEJ8633759.1"/>
    </source>
</evidence>
<protein>
    <submittedName>
        <fullName evidence="1">ATP-binding protein</fullName>
    </submittedName>
</protein>
<evidence type="ECO:0000313" key="2">
    <source>
        <dbReference type="Proteomes" id="UP001377168"/>
    </source>
</evidence>
<keyword evidence="1" id="KW-0067">ATP-binding</keyword>
<reference evidence="1" key="1">
    <citation type="submission" date="2024-03" db="EMBL/GenBank/DDBJ databases">
        <title>Novel Streptomyces species of biotechnological and ecological value are a feature of Machair soil.</title>
        <authorList>
            <person name="Prole J.R."/>
            <person name="Goodfellow M."/>
            <person name="Allenby N."/>
            <person name="Ward A.C."/>
        </authorList>
    </citation>
    <scope>NUCLEOTIDE SEQUENCE</scope>
    <source>
        <strain evidence="1">MS2.AVA.5</strain>
    </source>
</reference>
<dbReference type="Proteomes" id="UP001377168">
    <property type="component" value="Unassembled WGS sequence"/>
</dbReference>
<keyword evidence="1" id="KW-0547">Nucleotide-binding</keyword>
<dbReference type="EMBL" id="JBBKAJ010000022">
    <property type="protein sequence ID" value="MEJ8633759.1"/>
    <property type="molecule type" value="Genomic_DNA"/>
</dbReference>
<name>A0ACC6PQW9_9ACTN</name>
<comment type="caution">
    <text evidence="1">The sequence shown here is derived from an EMBL/GenBank/DDBJ whole genome shotgun (WGS) entry which is preliminary data.</text>
</comment>
<gene>
    <name evidence="1" type="ORF">WKI67_10170</name>
</gene>